<protein>
    <submittedName>
        <fullName evidence="1">Uncharacterized protein</fullName>
    </submittedName>
</protein>
<evidence type="ECO:0000313" key="2">
    <source>
        <dbReference type="Proteomes" id="UP000256269"/>
    </source>
</evidence>
<sequence>MEPWRIYRLCRMFGRFPRPGSLDDQPAGLNDWLLAIDDIYRELDARRERARYPA</sequence>
<dbReference type="RefSeq" id="WP_170217757.1">
    <property type="nucleotide sequence ID" value="NZ_CP144375.1"/>
</dbReference>
<keyword evidence="2" id="KW-1185">Reference proteome</keyword>
<proteinExistence type="predicted"/>
<organism evidence="1 2">
    <name type="scientific">Kutzneria buriramensis</name>
    <dbReference type="NCBI Taxonomy" id="1045776"/>
    <lineage>
        <taxon>Bacteria</taxon>
        <taxon>Bacillati</taxon>
        <taxon>Actinomycetota</taxon>
        <taxon>Actinomycetes</taxon>
        <taxon>Pseudonocardiales</taxon>
        <taxon>Pseudonocardiaceae</taxon>
        <taxon>Kutzneria</taxon>
    </lineage>
</organism>
<dbReference type="AlphaFoldDB" id="A0A3E0HEL6"/>
<name>A0A3E0HEL6_9PSEU</name>
<comment type="caution">
    <text evidence="1">The sequence shown here is derived from an EMBL/GenBank/DDBJ whole genome shotgun (WGS) entry which is preliminary data.</text>
</comment>
<reference evidence="1 2" key="1">
    <citation type="submission" date="2018-08" db="EMBL/GenBank/DDBJ databases">
        <title>Genomic Encyclopedia of Archaeal and Bacterial Type Strains, Phase II (KMG-II): from individual species to whole genera.</title>
        <authorList>
            <person name="Goeker M."/>
        </authorList>
    </citation>
    <scope>NUCLEOTIDE SEQUENCE [LARGE SCALE GENOMIC DNA]</scope>
    <source>
        <strain evidence="1 2">DSM 45791</strain>
    </source>
</reference>
<dbReference type="Proteomes" id="UP000256269">
    <property type="component" value="Unassembled WGS sequence"/>
</dbReference>
<accession>A0A3E0HEL6</accession>
<evidence type="ECO:0000313" key="1">
    <source>
        <dbReference type="EMBL" id="REH43648.1"/>
    </source>
</evidence>
<gene>
    <name evidence="1" type="ORF">BCF44_109191</name>
</gene>
<dbReference type="EMBL" id="QUNO01000009">
    <property type="protein sequence ID" value="REH43648.1"/>
    <property type="molecule type" value="Genomic_DNA"/>
</dbReference>